<accession>A0A1X6NL86</accession>
<reference evidence="2 3" key="1">
    <citation type="submission" date="2017-03" db="EMBL/GenBank/DDBJ databases">
        <title>WGS assembly of Porphyra umbilicalis.</title>
        <authorList>
            <person name="Brawley S.H."/>
            <person name="Blouin N.A."/>
            <person name="Ficko-Blean E."/>
            <person name="Wheeler G.L."/>
            <person name="Lohr M."/>
            <person name="Goodson H.V."/>
            <person name="Jenkins J.W."/>
            <person name="Blaby-Haas C.E."/>
            <person name="Helliwell K.E."/>
            <person name="Chan C."/>
            <person name="Marriage T."/>
            <person name="Bhattacharya D."/>
            <person name="Klein A.S."/>
            <person name="Badis Y."/>
            <person name="Brodie J."/>
            <person name="Cao Y."/>
            <person name="Collen J."/>
            <person name="Dittami S.M."/>
            <person name="Gachon C.M."/>
            <person name="Green B.R."/>
            <person name="Karpowicz S."/>
            <person name="Kim J.W."/>
            <person name="Kudahl U."/>
            <person name="Lin S."/>
            <person name="Michel G."/>
            <person name="Mittag M."/>
            <person name="Olson B.J."/>
            <person name="Pangilinan J."/>
            <person name="Peng Y."/>
            <person name="Qiu H."/>
            <person name="Shu S."/>
            <person name="Singer J.T."/>
            <person name="Smith A.G."/>
            <person name="Sprecher B.N."/>
            <person name="Wagner V."/>
            <person name="Wang W."/>
            <person name="Wang Z.-Y."/>
            <person name="Yan J."/>
            <person name="Yarish C."/>
            <person name="Zoeuner-Riek S."/>
            <person name="Zhuang Y."/>
            <person name="Zou Y."/>
            <person name="Lindquist E.A."/>
            <person name="Grimwood J."/>
            <person name="Barry K."/>
            <person name="Rokhsar D.S."/>
            <person name="Schmutz J."/>
            <person name="Stiller J.W."/>
            <person name="Grossman A.R."/>
            <person name="Prochnik S.E."/>
        </authorList>
    </citation>
    <scope>NUCLEOTIDE SEQUENCE [LARGE SCALE GENOMIC DNA]</scope>
    <source>
        <strain evidence="2">4086291</strain>
    </source>
</reference>
<dbReference type="EMBL" id="KV919600">
    <property type="protein sequence ID" value="OSX69358.1"/>
    <property type="molecule type" value="Genomic_DNA"/>
</dbReference>
<feature type="compositionally biased region" description="Basic residues" evidence="1">
    <location>
        <begin position="220"/>
        <end position="231"/>
    </location>
</feature>
<protein>
    <submittedName>
        <fullName evidence="2">Uncharacterized protein</fullName>
    </submittedName>
</protein>
<proteinExistence type="predicted"/>
<dbReference type="Proteomes" id="UP000218209">
    <property type="component" value="Unassembled WGS sequence"/>
</dbReference>
<evidence type="ECO:0000313" key="2">
    <source>
        <dbReference type="EMBL" id="OSX69358.1"/>
    </source>
</evidence>
<sequence>MPSLLPHPCSRATAVPPPQKKSCTLSHPSAPPARLRVPIFLDEVLGEGHLQHPPVLDRTHVRPPAEAVPHAEALGRRRPPRGRVPHAHQLRLGRGRHLDDAGLDERLDGRPHLNQLPLLLGRLANNRRAASGLRLHRAPRPIHRPLDEEPPPLRRRLPPLRRRNRFGEELRHARRFRALRRRRRPAVFPRGGRRRGGECRPQRCNNPHLNDRRNGGGGDRRRRGGGHVRHPPTREQQGHRQRVAAARNNDAQRQPV</sequence>
<gene>
    <name evidence="2" type="ORF">BU14_1593s0002</name>
</gene>
<feature type="region of interest" description="Disordered" evidence="1">
    <location>
        <begin position="134"/>
        <end position="160"/>
    </location>
</feature>
<organism evidence="2 3">
    <name type="scientific">Porphyra umbilicalis</name>
    <name type="common">Purple laver</name>
    <name type="synonym">Red alga</name>
    <dbReference type="NCBI Taxonomy" id="2786"/>
    <lineage>
        <taxon>Eukaryota</taxon>
        <taxon>Rhodophyta</taxon>
        <taxon>Bangiophyceae</taxon>
        <taxon>Bangiales</taxon>
        <taxon>Bangiaceae</taxon>
        <taxon>Porphyra</taxon>
    </lineage>
</organism>
<dbReference type="AlphaFoldDB" id="A0A1X6NL86"/>
<feature type="region of interest" description="Disordered" evidence="1">
    <location>
        <begin position="1"/>
        <end position="29"/>
    </location>
</feature>
<keyword evidence="3" id="KW-1185">Reference proteome</keyword>
<evidence type="ECO:0000313" key="3">
    <source>
        <dbReference type="Proteomes" id="UP000218209"/>
    </source>
</evidence>
<feature type="compositionally biased region" description="Basic residues" evidence="1">
    <location>
        <begin position="134"/>
        <end position="143"/>
    </location>
</feature>
<feature type="region of interest" description="Disordered" evidence="1">
    <location>
        <begin position="181"/>
        <end position="256"/>
    </location>
</feature>
<name>A0A1X6NL86_PORUM</name>
<evidence type="ECO:0000256" key="1">
    <source>
        <dbReference type="SAM" id="MobiDB-lite"/>
    </source>
</evidence>